<gene>
    <name evidence="1" type="ORF">KOW79_015115</name>
</gene>
<organism evidence="1 2">
    <name type="scientific">Hemibagrus wyckioides</name>
    <dbReference type="NCBI Taxonomy" id="337641"/>
    <lineage>
        <taxon>Eukaryota</taxon>
        <taxon>Metazoa</taxon>
        <taxon>Chordata</taxon>
        <taxon>Craniata</taxon>
        <taxon>Vertebrata</taxon>
        <taxon>Euteleostomi</taxon>
        <taxon>Actinopterygii</taxon>
        <taxon>Neopterygii</taxon>
        <taxon>Teleostei</taxon>
        <taxon>Ostariophysi</taxon>
        <taxon>Siluriformes</taxon>
        <taxon>Bagridae</taxon>
        <taxon>Hemibagrus</taxon>
    </lineage>
</organism>
<name>A0A9D3NGQ2_9TELE</name>
<evidence type="ECO:0000313" key="2">
    <source>
        <dbReference type="Proteomes" id="UP000824219"/>
    </source>
</evidence>
<evidence type="ECO:0000313" key="1">
    <source>
        <dbReference type="EMBL" id="KAG7320700.1"/>
    </source>
</evidence>
<accession>A0A9D3NGQ2</accession>
<reference evidence="1 2" key="1">
    <citation type="submission" date="2021-06" db="EMBL/GenBank/DDBJ databases">
        <title>Chromosome-level genome assembly of the red-tail catfish (Hemibagrus wyckioides).</title>
        <authorList>
            <person name="Shao F."/>
        </authorList>
    </citation>
    <scope>NUCLEOTIDE SEQUENCE [LARGE SCALE GENOMIC DNA]</scope>
    <source>
        <strain evidence="1">EC202008001</strain>
        <tissue evidence="1">Blood</tissue>
    </source>
</reference>
<proteinExistence type="predicted"/>
<protein>
    <submittedName>
        <fullName evidence="1">Uncharacterized protein</fullName>
    </submittedName>
</protein>
<dbReference type="AlphaFoldDB" id="A0A9D3NGQ2"/>
<keyword evidence="2" id="KW-1185">Reference proteome</keyword>
<dbReference type="Proteomes" id="UP000824219">
    <property type="component" value="Linkage Group LG18"/>
</dbReference>
<comment type="caution">
    <text evidence="1">The sequence shown here is derived from an EMBL/GenBank/DDBJ whole genome shotgun (WGS) entry which is preliminary data.</text>
</comment>
<dbReference type="EMBL" id="JAHKSW010000018">
    <property type="protein sequence ID" value="KAG7320700.1"/>
    <property type="molecule type" value="Genomic_DNA"/>
</dbReference>
<sequence length="66" mass="7535">MSLQTRRDEMRRAAQLVKTWSVEVYSCSKSSSHRSHHGDAGDVDQEKKELCGLFHTVSTNLIQMLD</sequence>